<dbReference type="SUPFAM" id="SSF52096">
    <property type="entry name" value="ClpP/crotonase"/>
    <property type="match status" value="1"/>
</dbReference>
<proteinExistence type="inferred from homology"/>
<comment type="similarity">
    <text evidence="1">Belongs to the enoyl-CoA hydratase/isomerase family.</text>
</comment>
<gene>
    <name evidence="2" type="ORF">UFOPK1874_00180</name>
</gene>
<evidence type="ECO:0000313" key="2">
    <source>
        <dbReference type="EMBL" id="CAB4607088.1"/>
    </source>
</evidence>
<dbReference type="EMBL" id="CAEZUX010000008">
    <property type="protein sequence ID" value="CAB4607088.1"/>
    <property type="molecule type" value="Genomic_DNA"/>
</dbReference>
<reference evidence="2" key="1">
    <citation type="submission" date="2020-05" db="EMBL/GenBank/DDBJ databases">
        <authorList>
            <person name="Chiriac C."/>
            <person name="Salcher M."/>
            <person name="Ghai R."/>
            <person name="Kavagutti S V."/>
        </authorList>
    </citation>
    <scope>NUCLEOTIDE SEQUENCE</scope>
</reference>
<dbReference type="Pfam" id="PF00378">
    <property type="entry name" value="ECH_1"/>
    <property type="match status" value="1"/>
</dbReference>
<protein>
    <submittedName>
        <fullName evidence="2">Unannotated protein</fullName>
    </submittedName>
</protein>
<organism evidence="2">
    <name type="scientific">freshwater metagenome</name>
    <dbReference type="NCBI Taxonomy" id="449393"/>
    <lineage>
        <taxon>unclassified sequences</taxon>
        <taxon>metagenomes</taxon>
        <taxon>ecological metagenomes</taxon>
    </lineage>
</organism>
<dbReference type="InterPro" id="IPR001753">
    <property type="entry name" value="Enoyl-CoA_hydra/iso"/>
</dbReference>
<dbReference type="PANTHER" id="PTHR43802">
    <property type="entry name" value="ENOYL-COA HYDRATASE"/>
    <property type="match status" value="1"/>
</dbReference>
<dbReference type="Gene3D" id="3.90.226.10">
    <property type="entry name" value="2-enoyl-CoA Hydratase, Chain A, domain 1"/>
    <property type="match status" value="1"/>
</dbReference>
<dbReference type="PANTHER" id="PTHR43802:SF1">
    <property type="entry name" value="IP11341P-RELATED"/>
    <property type="match status" value="1"/>
</dbReference>
<dbReference type="NCBIfam" id="NF004857">
    <property type="entry name" value="PRK06210.1"/>
    <property type="match status" value="1"/>
</dbReference>
<name>A0A6J6HEE1_9ZZZZ</name>
<evidence type="ECO:0000256" key="1">
    <source>
        <dbReference type="ARBA" id="ARBA00005254"/>
    </source>
</evidence>
<dbReference type="AlphaFoldDB" id="A0A6J6HEE1"/>
<sequence>MLGVLVMRRQRLRSQNMSEVLYEVIEPGIALITLNRPERLNAWTGRMGVEYFDAIDKAVADAKVRVIVVTGAGKGYCAGADMGTLQGIPTEKSSDGKDDSNILEGRMQDEITRISKPVIAAVNGAAAGLGLVQALMCDMRFAADTAKFTCAFSKRGLIAEYGVSWVLPRLVGQANALDLLMSSRVVMAAEAQQMGMVNRVVPADQLMDVVMAYAADLAMNVSPSSMSVMKRQVYGDYDKDVATASLDALKLMGQSFTRPDFKEGVVSYLQKRQADFPPVDPSA</sequence>
<dbReference type="Gene3D" id="1.10.12.10">
    <property type="entry name" value="Lyase 2-enoyl-coa Hydratase, Chain A, domain 2"/>
    <property type="match status" value="1"/>
</dbReference>
<dbReference type="CDD" id="cd06558">
    <property type="entry name" value="crotonase-like"/>
    <property type="match status" value="1"/>
</dbReference>
<dbReference type="InterPro" id="IPR014748">
    <property type="entry name" value="Enoyl-CoA_hydra_C"/>
</dbReference>
<dbReference type="InterPro" id="IPR029045">
    <property type="entry name" value="ClpP/crotonase-like_dom_sf"/>
</dbReference>
<accession>A0A6J6HEE1</accession>